<accession>A0ABS4DKQ5</accession>
<evidence type="ECO:0000256" key="2">
    <source>
        <dbReference type="ARBA" id="ARBA00022723"/>
    </source>
</evidence>
<name>A0ABS4DKQ5_9GAMM</name>
<keyword evidence="3" id="KW-0862">Zinc</keyword>
<comment type="caution">
    <text evidence="6">The sequence shown here is derived from an EMBL/GenBank/DDBJ whole genome shotgun (WGS) entry which is preliminary data.</text>
</comment>
<dbReference type="Proteomes" id="UP000823790">
    <property type="component" value="Unassembled WGS sequence"/>
</dbReference>
<dbReference type="PANTHER" id="PTHR33337">
    <property type="entry name" value="GFA DOMAIN-CONTAINING PROTEIN"/>
    <property type="match status" value="1"/>
</dbReference>
<protein>
    <submittedName>
        <fullName evidence="6">GFA family protein</fullName>
    </submittedName>
</protein>
<dbReference type="EMBL" id="JAGJRS010000010">
    <property type="protein sequence ID" value="MBP1473626.1"/>
    <property type="molecule type" value="Genomic_DNA"/>
</dbReference>
<keyword evidence="2" id="KW-0479">Metal-binding</keyword>
<gene>
    <name evidence="6" type="ORF">J7I44_04900</name>
</gene>
<evidence type="ECO:0000313" key="7">
    <source>
        <dbReference type="Proteomes" id="UP000823790"/>
    </source>
</evidence>
<dbReference type="Pfam" id="PF04828">
    <property type="entry name" value="GFA"/>
    <property type="match status" value="1"/>
</dbReference>
<keyword evidence="4" id="KW-0456">Lyase</keyword>
<dbReference type="SUPFAM" id="SSF51316">
    <property type="entry name" value="Mss4-like"/>
    <property type="match status" value="1"/>
</dbReference>
<proteinExistence type="inferred from homology"/>
<evidence type="ECO:0000256" key="1">
    <source>
        <dbReference type="ARBA" id="ARBA00005495"/>
    </source>
</evidence>
<sequence>MTQSFSGGCACGSIRYVCIGNPIAMLNCHCRDCQQSSGAPFASGVVVRVDETEVSGSPGTYSVRGSRGGSTTRSFCTQCGTPLFTRGELVPELMSIRFASLDDQAGFRPMVDIWTSSAQPWVQLSGDIPHYPQSPQHE</sequence>
<dbReference type="PANTHER" id="PTHR33337:SF40">
    <property type="entry name" value="CENP-V_GFA DOMAIN-CONTAINING PROTEIN-RELATED"/>
    <property type="match status" value="1"/>
</dbReference>
<dbReference type="InterPro" id="IPR011057">
    <property type="entry name" value="Mss4-like_sf"/>
</dbReference>
<feature type="domain" description="CENP-V/GFA" evidence="5">
    <location>
        <begin position="5"/>
        <end position="122"/>
    </location>
</feature>
<evidence type="ECO:0000256" key="4">
    <source>
        <dbReference type="ARBA" id="ARBA00023239"/>
    </source>
</evidence>
<evidence type="ECO:0000313" key="6">
    <source>
        <dbReference type="EMBL" id="MBP1473626.1"/>
    </source>
</evidence>
<comment type="similarity">
    <text evidence="1">Belongs to the Gfa family.</text>
</comment>
<dbReference type="PROSITE" id="PS51891">
    <property type="entry name" value="CENP_V_GFA"/>
    <property type="match status" value="1"/>
</dbReference>
<evidence type="ECO:0000259" key="5">
    <source>
        <dbReference type="PROSITE" id="PS51891"/>
    </source>
</evidence>
<dbReference type="Gene3D" id="3.90.1590.10">
    <property type="entry name" value="glutathione-dependent formaldehyde- activating enzyme (gfa)"/>
    <property type="match status" value="1"/>
</dbReference>
<organism evidence="6 7">
    <name type="scientific">Frateuria flava</name>
    <dbReference type="NCBI Taxonomy" id="2821489"/>
    <lineage>
        <taxon>Bacteria</taxon>
        <taxon>Pseudomonadati</taxon>
        <taxon>Pseudomonadota</taxon>
        <taxon>Gammaproteobacteria</taxon>
        <taxon>Lysobacterales</taxon>
        <taxon>Rhodanobacteraceae</taxon>
        <taxon>Frateuria</taxon>
    </lineage>
</organism>
<reference evidence="6 7" key="1">
    <citation type="submission" date="2021-04" db="EMBL/GenBank/DDBJ databases">
        <authorList>
            <person name="Huq M.A."/>
        </authorList>
    </citation>
    <scope>NUCLEOTIDE SEQUENCE [LARGE SCALE GENOMIC DNA]</scope>
    <source>
        <strain evidence="6 7">MAH-13</strain>
    </source>
</reference>
<keyword evidence="7" id="KW-1185">Reference proteome</keyword>
<evidence type="ECO:0000256" key="3">
    <source>
        <dbReference type="ARBA" id="ARBA00022833"/>
    </source>
</evidence>
<dbReference type="RefSeq" id="WP_209616709.1">
    <property type="nucleotide sequence ID" value="NZ_JAGJRS010000010.1"/>
</dbReference>
<dbReference type="InterPro" id="IPR006913">
    <property type="entry name" value="CENP-V/GFA"/>
</dbReference>